<name>A0A9D2EH39_9MICO</name>
<accession>A0A9D2EH39</accession>
<dbReference type="GO" id="GO:0003824">
    <property type="term" value="F:catalytic activity"/>
    <property type="evidence" value="ECO:0007669"/>
    <property type="project" value="InterPro"/>
</dbReference>
<dbReference type="AlphaFoldDB" id="A0A9D2EH39"/>
<gene>
    <name evidence="3" type="ORF">H9815_16105</name>
</gene>
<dbReference type="InterPro" id="IPR036178">
    <property type="entry name" value="Formintransfe-cycloase-like_sf"/>
</dbReference>
<reference evidence="3" key="1">
    <citation type="journal article" date="2021" name="PeerJ">
        <title>Extensive microbial diversity within the chicken gut microbiome revealed by metagenomics and culture.</title>
        <authorList>
            <person name="Gilroy R."/>
            <person name="Ravi A."/>
            <person name="Getino M."/>
            <person name="Pursley I."/>
            <person name="Horton D.L."/>
            <person name="Alikhan N.F."/>
            <person name="Baker D."/>
            <person name="Gharbi K."/>
            <person name="Hall N."/>
            <person name="Watson M."/>
            <person name="Adriaenssens E.M."/>
            <person name="Foster-Nyarko E."/>
            <person name="Jarju S."/>
            <person name="Secka A."/>
            <person name="Antonio M."/>
            <person name="Oren A."/>
            <person name="Chaudhuri R.R."/>
            <person name="La Ragione R."/>
            <person name="Hildebrand F."/>
            <person name="Pallen M.J."/>
        </authorList>
    </citation>
    <scope>NUCLEOTIDE SEQUENCE</scope>
    <source>
        <strain evidence="3">ChiGjej4B4-7305</strain>
    </source>
</reference>
<dbReference type="Gene3D" id="1.20.120.680">
    <property type="entry name" value="Formiminotetrahydrofolate cyclodeaminase monomer, up-and-down helical bundle"/>
    <property type="match status" value="1"/>
</dbReference>
<evidence type="ECO:0000256" key="1">
    <source>
        <dbReference type="SAM" id="MobiDB-lite"/>
    </source>
</evidence>
<evidence type="ECO:0000259" key="2">
    <source>
        <dbReference type="Pfam" id="PF04961"/>
    </source>
</evidence>
<dbReference type="InterPro" id="IPR007044">
    <property type="entry name" value="Cyclodeamin/CycHdrlase"/>
</dbReference>
<dbReference type="Proteomes" id="UP000824037">
    <property type="component" value="Unassembled WGS sequence"/>
</dbReference>
<organism evidence="3 4">
    <name type="scientific">Candidatus Ruania gallistercoris</name>
    <dbReference type="NCBI Taxonomy" id="2838746"/>
    <lineage>
        <taxon>Bacteria</taxon>
        <taxon>Bacillati</taxon>
        <taxon>Actinomycetota</taxon>
        <taxon>Actinomycetes</taxon>
        <taxon>Micrococcales</taxon>
        <taxon>Ruaniaceae</taxon>
        <taxon>Ruania</taxon>
    </lineage>
</organism>
<comment type="caution">
    <text evidence="3">The sequence shown here is derived from an EMBL/GenBank/DDBJ whole genome shotgun (WGS) entry which is preliminary data.</text>
</comment>
<reference evidence="3" key="2">
    <citation type="submission" date="2021-04" db="EMBL/GenBank/DDBJ databases">
        <authorList>
            <person name="Gilroy R."/>
        </authorList>
    </citation>
    <scope>NUCLEOTIDE SEQUENCE</scope>
    <source>
        <strain evidence="3">ChiGjej4B4-7305</strain>
    </source>
</reference>
<feature type="region of interest" description="Disordered" evidence="1">
    <location>
        <begin position="1"/>
        <end position="24"/>
    </location>
</feature>
<sequence length="146" mass="14377">MTDQSVRELLAQMSSGEPGPSAGSAAGLAAALAAALVAKAARLSGRQLPDADQHAAAADDLRDRALALAEADAAGVRAMLTSAPDSPADPSTTPREIGEVADAVGLLAATLATRGNPRLHADAAAAGHLATAARAGIDAILRSNRG</sequence>
<dbReference type="EMBL" id="DXBY01000278">
    <property type="protein sequence ID" value="HIZ37300.1"/>
    <property type="molecule type" value="Genomic_DNA"/>
</dbReference>
<dbReference type="Pfam" id="PF04961">
    <property type="entry name" value="FTCD_C"/>
    <property type="match status" value="1"/>
</dbReference>
<evidence type="ECO:0000313" key="3">
    <source>
        <dbReference type="EMBL" id="HIZ37300.1"/>
    </source>
</evidence>
<feature type="compositionally biased region" description="Low complexity" evidence="1">
    <location>
        <begin position="14"/>
        <end position="24"/>
    </location>
</feature>
<protein>
    <submittedName>
        <fullName evidence="3">Cyclodeaminase/cyclohydrolase family protein</fullName>
    </submittedName>
</protein>
<evidence type="ECO:0000313" key="4">
    <source>
        <dbReference type="Proteomes" id="UP000824037"/>
    </source>
</evidence>
<feature type="domain" description="Cyclodeaminase/cyclohydrolase" evidence="2">
    <location>
        <begin position="5"/>
        <end position="78"/>
    </location>
</feature>
<dbReference type="SUPFAM" id="SSF101262">
    <property type="entry name" value="Methenyltetrahydrofolate cyclohydrolase-like"/>
    <property type="match status" value="1"/>
</dbReference>
<proteinExistence type="predicted"/>